<keyword evidence="2" id="KW-0479">Metal-binding</keyword>
<dbReference type="InterPro" id="IPR007650">
    <property type="entry name" value="Zf-FLZ_dom"/>
</dbReference>
<dbReference type="EMBL" id="JACMSC010000005">
    <property type="protein sequence ID" value="KAG6522132.1"/>
    <property type="molecule type" value="Genomic_DNA"/>
</dbReference>
<evidence type="ECO:0000256" key="2">
    <source>
        <dbReference type="ARBA" id="ARBA00022723"/>
    </source>
</evidence>
<evidence type="ECO:0000259" key="4">
    <source>
        <dbReference type="Pfam" id="PF04570"/>
    </source>
</evidence>
<dbReference type="Proteomes" id="UP000734854">
    <property type="component" value="Unassembled WGS sequence"/>
</dbReference>
<dbReference type="AlphaFoldDB" id="A0A8J5LBJ7"/>
<reference evidence="5 6" key="1">
    <citation type="submission" date="2020-08" db="EMBL/GenBank/DDBJ databases">
        <title>Plant Genome Project.</title>
        <authorList>
            <person name="Zhang R.-G."/>
        </authorList>
    </citation>
    <scope>NUCLEOTIDE SEQUENCE [LARGE SCALE GENOMIC DNA]</scope>
    <source>
        <tissue evidence="5">Rhizome</tissue>
    </source>
</reference>
<evidence type="ECO:0000256" key="3">
    <source>
        <dbReference type="SAM" id="MobiDB-lite"/>
    </source>
</evidence>
<dbReference type="PANTHER" id="PTHR46443:SF3">
    <property type="entry name" value="PROTEIN MARD1"/>
    <property type="match status" value="1"/>
</dbReference>
<dbReference type="InterPro" id="IPR044593">
    <property type="entry name" value="FLZ8/MARD1"/>
</dbReference>
<evidence type="ECO:0000256" key="1">
    <source>
        <dbReference type="ARBA" id="ARBA00009374"/>
    </source>
</evidence>
<feature type="region of interest" description="Disordered" evidence="3">
    <location>
        <begin position="384"/>
        <end position="408"/>
    </location>
</feature>
<accession>A0A8J5LBJ7</accession>
<keyword evidence="6" id="KW-1185">Reference proteome</keyword>
<comment type="caution">
    <text evidence="5">The sequence shown here is derived from an EMBL/GenBank/DDBJ whole genome shotgun (WGS) entry which is preliminary data.</text>
</comment>
<comment type="similarity">
    <text evidence="1">Belongs to the FLZ family.</text>
</comment>
<feature type="domain" description="FLZ-type" evidence="4">
    <location>
        <begin position="227"/>
        <end position="253"/>
    </location>
</feature>
<proteinExistence type="inferred from homology"/>
<name>A0A8J5LBJ7_ZINOF</name>
<sequence>MSDPHSSNSSCCNKSRAFSIFSPRLFVGVSSSSSSDSEATMSPTSILETKSLSSIGRLLLSDATKSSGTESKLHARSFGDTDAVGLSIIDALNEEKSTKAFPNSESRRVVFGSLLKVQIPSLCPGSMSPVGSPIEFGVKNKESQLALLSPAQSSLGLEMTTSSACRVFARSISMSEMELSEDYTCVISHGPNPRTTHIFDNCVVESCGDGFTASIETNSSTPTDRRGHLSNDFLSFCYACKKDLGQGNDTFIYSPFLLQLGDNQALIDSILLRFNHSSGEDSIHQVLSMPLLLGPHVVGVHCRGPPMAAFVIHEKSNQSDVFMPSRMKSSEDYVMLCLFTVEGTNSSCSIESQSICSYPSQLAQWGIQPYLLFLAAPGIHGGDSTDCPIDEEPKKSVANPALMLNQSP</sequence>
<gene>
    <name evidence="5" type="ORF">ZIOFF_019269</name>
</gene>
<dbReference type="Pfam" id="PF04570">
    <property type="entry name" value="zf-FLZ"/>
    <property type="match status" value="1"/>
</dbReference>
<evidence type="ECO:0000313" key="5">
    <source>
        <dbReference type="EMBL" id="KAG6522132.1"/>
    </source>
</evidence>
<organism evidence="5 6">
    <name type="scientific">Zingiber officinale</name>
    <name type="common">Ginger</name>
    <name type="synonym">Amomum zingiber</name>
    <dbReference type="NCBI Taxonomy" id="94328"/>
    <lineage>
        <taxon>Eukaryota</taxon>
        <taxon>Viridiplantae</taxon>
        <taxon>Streptophyta</taxon>
        <taxon>Embryophyta</taxon>
        <taxon>Tracheophyta</taxon>
        <taxon>Spermatophyta</taxon>
        <taxon>Magnoliopsida</taxon>
        <taxon>Liliopsida</taxon>
        <taxon>Zingiberales</taxon>
        <taxon>Zingiberaceae</taxon>
        <taxon>Zingiber</taxon>
    </lineage>
</organism>
<evidence type="ECO:0000313" key="6">
    <source>
        <dbReference type="Proteomes" id="UP000734854"/>
    </source>
</evidence>
<dbReference type="PANTHER" id="PTHR46443">
    <property type="entry name" value="FCS-LIKE ZINC FINGER 8"/>
    <property type="match status" value="1"/>
</dbReference>
<dbReference type="GO" id="GO:0046872">
    <property type="term" value="F:metal ion binding"/>
    <property type="evidence" value="ECO:0007669"/>
    <property type="project" value="UniProtKB-KW"/>
</dbReference>
<protein>
    <recommendedName>
        <fullName evidence="4">FLZ-type domain-containing protein</fullName>
    </recommendedName>
</protein>